<reference evidence="3" key="1">
    <citation type="journal article" date="2017" name="Nat. Ecol. Evol.">
        <title>Genome expansion and lineage-specific genetic innovations in the forest pathogenic fungi Armillaria.</title>
        <authorList>
            <person name="Sipos G."/>
            <person name="Prasanna A.N."/>
            <person name="Walter M.C."/>
            <person name="O'Connor E."/>
            <person name="Balint B."/>
            <person name="Krizsan K."/>
            <person name="Kiss B."/>
            <person name="Hess J."/>
            <person name="Varga T."/>
            <person name="Slot J."/>
            <person name="Riley R."/>
            <person name="Boka B."/>
            <person name="Rigling D."/>
            <person name="Barry K."/>
            <person name="Lee J."/>
            <person name="Mihaltcheva S."/>
            <person name="LaButti K."/>
            <person name="Lipzen A."/>
            <person name="Waldron R."/>
            <person name="Moloney N.M."/>
            <person name="Sperisen C."/>
            <person name="Kredics L."/>
            <person name="Vagvoelgyi C."/>
            <person name="Patrignani A."/>
            <person name="Fitzpatrick D."/>
            <person name="Nagy I."/>
            <person name="Doyle S."/>
            <person name="Anderson J.B."/>
            <person name="Grigoriev I.V."/>
            <person name="Gueldener U."/>
            <person name="Muensterkoetter M."/>
            <person name="Nagy L.G."/>
        </authorList>
    </citation>
    <scope>NUCLEOTIDE SEQUENCE [LARGE SCALE GENOMIC DNA]</scope>
    <source>
        <strain evidence="3">Ar21-2</strain>
    </source>
</reference>
<keyword evidence="3" id="KW-1185">Reference proteome</keyword>
<dbReference type="OMA" id="RSTIWEI"/>
<dbReference type="InParanoid" id="A0A2H3E2D1"/>
<organism evidence="2 3">
    <name type="scientific">Armillaria gallica</name>
    <name type="common">Bulbous honey fungus</name>
    <name type="synonym">Armillaria bulbosa</name>
    <dbReference type="NCBI Taxonomy" id="47427"/>
    <lineage>
        <taxon>Eukaryota</taxon>
        <taxon>Fungi</taxon>
        <taxon>Dikarya</taxon>
        <taxon>Basidiomycota</taxon>
        <taxon>Agaricomycotina</taxon>
        <taxon>Agaricomycetes</taxon>
        <taxon>Agaricomycetidae</taxon>
        <taxon>Agaricales</taxon>
        <taxon>Marasmiineae</taxon>
        <taxon>Physalacriaceae</taxon>
        <taxon>Armillaria</taxon>
    </lineage>
</organism>
<dbReference type="GO" id="GO:0005524">
    <property type="term" value="F:ATP binding"/>
    <property type="evidence" value="ECO:0007669"/>
    <property type="project" value="InterPro"/>
</dbReference>
<gene>
    <name evidence="2" type="ORF">ARMGADRAFT_964815</name>
</gene>
<proteinExistence type="predicted"/>
<dbReference type="EMBL" id="KZ293653">
    <property type="protein sequence ID" value="PBK94723.1"/>
    <property type="molecule type" value="Genomic_DNA"/>
</dbReference>
<dbReference type="Gene3D" id="1.10.510.10">
    <property type="entry name" value="Transferase(Phosphotransferase) domain 1"/>
    <property type="match status" value="1"/>
</dbReference>
<sequence length="396" mass="45198">MSPSSSAPTPDSDDVTLRRDVLPANLADWRSYECGPRDGRKDDTWLPLLSRLQPILIVRGYTLWGKDWGFSLISLGDRGLSPNGFLYHTLAISDSYQTLRYVTPTNANIIAARHNDGRDMMIRIITAKGEGHDTLRIVKKICTGEEGLLSSNHALPLLEMFEYKDLTFGVFPLVAVSLSQSTDSWPKNTVEDIMDMLMQAVEGIVFLHERHHIAHRDLFLSNFLLEWYLNTLDPNVKRRGFTRPRVYLIDFETAVDFPEDSAPEERVVTGYPFPLDSYGRPVAPEFQVSDTYDPFALDIWQFGSDLTRFRSTIWEIDEILESTRNKDPRTRPTAAELLDRLDAVVSGIPPALLRKKPVELPEEPYVMSDSLYRRLEANRERFEAEAKAKERMQTGS</sequence>
<dbReference type="InterPro" id="IPR000719">
    <property type="entry name" value="Prot_kinase_dom"/>
</dbReference>
<evidence type="ECO:0000313" key="2">
    <source>
        <dbReference type="EMBL" id="PBK94723.1"/>
    </source>
</evidence>
<feature type="domain" description="Protein kinase" evidence="1">
    <location>
        <begin position="96"/>
        <end position="392"/>
    </location>
</feature>
<dbReference type="Proteomes" id="UP000217790">
    <property type="component" value="Unassembled WGS sequence"/>
</dbReference>
<dbReference type="STRING" id="47427.A0A2H3E2D1"/>
<dbReference type="SMART" id="SM00220">
    <property type="entry name" value="S_TKc"/>
    <property type="match status" value="1"/>
</dbReference>
<dbReference type="PROSITE" id="PS50011">
    <property type="entry name" value="PROTEIN_KINASE_DOM"/>
    <property type="match status" value="1"/>
</dbReference>
<evidence type="ECO:0000313" key="3">
    <source>
        <dbReference type="Proteomes" id="UP000217790"/>
    </source>
</evidence>
<dbReference type="GO" id="GO:0004672">
    <property type="term" value="F:protein kinase activity"/>
    <property type="evidence" value="ECO:0007669"/>
    <property type="project" value="InterPro"/>
</dbReference>
<dbReference type="AlphaFoldDB" id="A0A2H3E2D1"/>
<evidence type="ECO:0000259" key="1">
    <source>
        <dbReference type="PROSITE" id="PS50011"/>
    </source>
</evidence>
<dbReference type="InterPro" id="IPR011009">
    <property type="entry name" value="Kinase-like_dom_sf"/>
</dbReference>
<dbReference type="OrthoDB" id="2985259at2759"/>
<accession>A0A2H3E2D1</accession>
<dbReference type="SUPFAM" id="SSF56112">
    <property type="entry name" value="Protein kinase-like (PK-like)"/>
    <property type="match status" value="1"/>
</dbReference>
<name>A0A2H3E2D1_ARMGA</name>
<protein>
    <recommendedName>
        <fullName evidence="1">Protein kinase domain-containing protein</fullName>
    </recommendedName>
</protein>